<dbReference type="PANTHER" id="PTHR45617:SF172">
    <property type="entry name" value="LEUCINE-RICH REPEAT-CONTAINING PROTEIN 15-LIKE"/>
    <property type="match status" value="1"/>
</dbReference>
<keyword evidence="4" id="KW-1015">Disulfide bond</keyword>
<evidence type="ECO:0000313" key="7">
    <source>
        <dbReference type="Proteomes" id="UP000595437"/>
    </source>
</evidence>
<keyword evidence="3" id="KW-0677">Repeat</keyword>
<dbReference type="InterPro" id="IPR013783">
    <property type="entry name" value="Ig-like_fold"/>
</dbReference>
<dbReference type="AlphaFoldDB" id="A0A7T8KIU0"/>
<evidence type="ECO:0000256" key="3">
    <source>
        <dbReference type="ARBA" id="ARBA00022737"/>
    </source>
</evidence>
<protein>
    <submittedName>
        <fullName evidence="6">Leucinerich repeats and immunoglobulinlike domains 3</fullName>
    </submittedName>
</protein>
<dbReference type="PROSITE" id="PS50835">
    <property type="entry name" value="IG_LIKE"/>
    <property type="match status" value="1"/>
</dbReference>
<sequence>RCKPGSGKSLDCSSLGISSLGQLERIPSGLKSLDLSQNRLLFPQLSPLPAASLKSLNLSHNGVLQGLKGGEAFPNLRTLDLSSNNISSLKDLQFNLFPSLRVLNLAHNHILYLTPNGFQYLKSLFSLNLRGNALVQVQKGSLDGLNQKFSRGLAKRPLPTKCSKTQVPRPQQNRFAAIEGLSFHGLTQLLVLKIKRNALFFGLERIRHLYLDRNKIHSVEKGWLYGLRTLETLSLSHNKIDYIAEDAWEFLGLLRELNLKNNLLQLLERDALRSLPSLTTLLLQDNRISHIDDASFNVFEEVPLIEVLALDGNALSHTIEDSDSPFLGLKHLRKLTLSRNKIKSIGEFAFNGELRSLQEIDLRSNIISTVHEKSIRHLSSLKTLKIDSESFLCDCYLRWFPDFINKTRVTGLNQAVCAHPSNLKGRRVLYVPIEYFTCKDFPKPYILQQPETQITLKGHNLSLYCRAASTSPVEMSFIWKFDSEVIPGSP</sequence>
<evidence type="ECO:0000256" key="2">
    <source>
        <dbReference type="ARBA" id="ARBA00022729"/>
    </source>
</evidence>
<dbReference type="PANTHER" id="PTHR45617">
    <property type="entry name" value="LEUCINE RICH REPEAT FAMILY PROTEIN"/>
    <property type="match status" value="1"/>
</dbReference>
<dbReference type="SUPFAM" id="SSF48726">
    <property type="entry name" value="Immunoglobulin"/>
    <property type="match status" value="1"/>
</dbReference>
<keyword evidence="1" id="KW-0433">Leucine-rich repeat</keyword>
<dbReference type="PRINTS" id="PR00019">
    <property type="entry name" value="LEURICHRPT"/>
</dbReference>
<feature type="domain" description="Ig-like" evidence="5">
    <location>
        <begin position="444"/>
        <end position="490"/>
    </location>
</feature>
<evidence type="ECO:0000256" key="4">
    <source>
        <dbReference type="ARBA" id="ARBA00023157"/>
    </source>
</evidence>
<dbReference type="InterPro" id="IPR036179">
    <property type="entry name" value="Ig-like_dom_sf"/>
</dbReference>
<dbReference type="PROSITE" id="PS51450">
    <property type="entry name" value="LRR"/>
    <property type="match status" value="5"/>
</dbReference>
<dbReference type="SUPFAM" id="SSF52058">
    <property type="entry name" value="L domain-like"/>
    <property type="match status" value="1"/>
</dbReference>
<dbReference type="InterPro" id="IPR032675">
    <property type="entry name" value="LRR_dom_sf"/>
</dbReference>
<organism evidence="6 7">
    <name type="scientific">Caligus rogercresseyi</name>
    <name type="common">Sea louse</name>
    <dbReference type="NCBI Taxonomy" id="217165"/>
    <lineage>
        <taxon>Eukaryota</taxon>
        <taxon>Metazoa</taxon>
        <taxon>Ecdysozoa</taxon>
        <taxon>Arthropoda</taxon>
        <taxon>Crustacea</taxon>
        <taxon>Multicrustacea</taxon>
        <taxon>Hexanauplia</taxon>
        <taxon>Copepoda</taxon>
        <taxon>Siphonostomatoida</taxon>
        <taxon>Caligidae</taxon>
        <taxon>Caligus</taxon>
    </lineage>
</organism>
<dbReference type="InterPro" id="IPR007110">
    <property type="entry name" value="Ig-like_dom"/>
</dbReference>
<dbReference type="SMART" id="SM00082">
    <property type="entry name" value="LRRCT"/>
    <property type="match status" value="1"/>
</dbReference>
<dbReference type="InterPro" id="IPR001611">
    <property type="entry name" value="Leu-rich_rpt"/>
</dbReference>
<reference evidence="7" key="1">
    <citation type="submission" date="2021-01" db="EMBL/GenBank/DDBJ databases">
        <title>Caligus Genome Assembly.</title>
        <authorList>
            <person name="Gallardo-Escarate C."/>
        </authorList>
    </citation>
    <scope>NUCLEOTIDE SEQUENCE [LARGE SCALE GENOMIC DNA]</scope>
</reference>
<accession>A0A7T8KIU0</accession>
<dbReference type="Proteomes" id="UP000595437">
    <property type="component" value="Chromosome 1"/>
</dbReference>
<dbReference type="EMBL" id="CP045890">
    <property type="protein sequence ID" value="QQP56635.1"/>
    <property type="molecule type" value="Genomic_DNA"/>
</dbReference>
<keyword evidence="2" id="KW-0732">Signal</keyword>
<evidence type="ECO:0000256" key="1">
    <source>
        <dbReference type="ARBA" id="ARBA00022614"/>
    </source>
</evidence>
<dbReference type="OrthoDB" id="5917255at2759"/>
<dbReference type="InterPro" id="IPR000483">
    <property type="entry name" value="Cys-rich_flank_reg_C"/>
</dbReference>
<feature type="non-terminal residue" evidence="6">
    <location>
        <position position="490"/>
    </location>
</feature>
<evidence type="ECO:0000259" key="5">
    <source>
        <dbReference type="PROSITE" id="PS50835"/>
    </source>
</evidence>
<dbReference type="Pfam" id="PF13516">
    <property type="entry name" value="LRR_6"/>
    <property type="match status" value="1"/>
</dbReference>
<proteinExistence type="predicted"/>
<dbReference type="InterPro" id="IPR003591">
    <property type="entry name" value="Leu-rich_rpt_typical-subtyp"/>
</dbReference>
<dbReference type="Pfam" id="PF13855">
    <property type="entry name" value="LRR_8"/>
    <property type="match status" value="3"/>
</dbReference>
<gene>
    <name evidence="6" type="ORF">FKW44_001362</name>
</gene>
<dbReference type="SMART" id="SM00365">
    <property type="entry name" value="LRR_SD22"/>
    <property type="match status" value="6"/>
</dbReference>
<dbReference type="Gene3D" id="3.80.10.10">
    <property type="entry name" value="Ribonuclease Inhibitor"/>
    <property type="match status" value="3"/>
</dbReference>
<keyword evidence="7" id="KW-1185">Reference proteome</keyword>
<dbReference type="Gene3D" id="2.60.40.10">
    <property type="entry name" value="Immunoglobulins"/>
    <property type="match status" value="1"/>
</dbReference>
<feature type="non-terminal residue" evidence="6">
    <location>
        <position position="1"/>
    </location>
</feature>
<name>A0A7T8KIU0_CALRO</name>
<evidence type="ECO:0000313" key="6">
    <source>
        <dbReference type="EMBL" id="QQP56635.1"/>
    </source>
</evidence>
<dbReference type="SMART" id="SM00369">
    <property type="entry name" value="LRR_TYP"/>
    <property type="match status" value="9"/>
</dbReference>